<dbReference type="Gene3D" id="1.10.10.60">
    <property type="entry name" value="Homeodomain-like"/>
    <property type="match status" value="1"/>
</dbReference>
<dbReference type="Pfam" id="PF14246">
    <property type="entry name" value="TetR_C_7"/>
    <property type="match status" value="1"/>
</dbReference>
<evidence type="ECO:0000313" key="6">
    <source>
        <dbReference type="EMBL" id="XBP72416.1"/>
    </source>
</evidence>
<keyword evidence="1" id="KW-0805">Transcription regulation</keyword>
<dbReference type="InterPro" id="IPR009057">
    <property type="entry name" value="Homeodomain-like_sf"/>
</dbReference>
<organism evidence="6">
    <name type="scientific">Polaromonas hydrogenivorans</name>
    <dbReference type="NCBI Taxonomy" id="335476"/>
    <lineage>
        <taxon>Bacteria</taxon>
        <taxon>Pseudomonadati</taxon>
        <taxon>Pseudomonadota</taxon>
        <taxon>Betaproteobacteria</taxon>
        <taxon>Burkholderiales</taxon>
        <taxon>Comamonadaceae</taxon>
        <taxon>Polaromonas</taxon>
    </lineage>
</organism>
<evidence type="ECO:0000256" key="1">
    <source>
        <dbReference type="ARBA" id="ARBA00023015"/>
    </source>
</evidence>
<dbReference type="EMBL" id="CP157676">
    <property type="protein sequence ID" value="XBP72416.1"/>
    <property type="molecule type" value="Genomic_DNA"/>
</dbReference>
<dbReference type="InterPro" id="IPR050109">
    <property type="entry name" value="HTH-type_TetR-like_transc_reg"/>
</dbReference>
<dbReference type="GO" id="GO:0000976">
    <property type="term" value="F:transcription cis-regulatory region binding"/>
    <property type="evidence" value="ECO:0007669"/>
    <property type="project" value="TreeGrafter"/>
</dbReference>
<dbReference type="Pfam" id="PF00440">
    <property type="entry name" value="TetR_N"/>
    <property type="match status" value="1"/>
</dbReference>
<keyword evidence="6" id="KW-0614">Plasmid</keyword>
<evidence type="ECO:0000259" key="5">
    <source>
        <dbReference type="PROSITE" id="PS50977"/>
    </source>
</evidence>
<dbReference type="SUPFAM" id="SSF46689">
    <property type="entry name" value="Homeodomain-like"/>
    <property type="match status" value="1"/>
</dbReference>
<proteinExistence type="predicted"/>
<feature type="DNA-binding region" description="H-T-H motif" evidence="4">
    <location>
        <begin position="29"/>
        <end position="48"/>
    </location>
</feature>
<dbReference type="FunFam" id="1.10.10.60:FF:000141">
    <property type="entry name" value="TetR family transcriptional regulator"/>
    <property type="match status" value="1"/>
</dbReference>
<dbReference type="InterPro" id="IPR039536">
    <property type="entry name" value="TetR_C_Proteobacteria"/>
</dbReference>
<dbReference type="PROSITE" id="PS50977">
    <property type="entry name" value="HTH_TETR_2"/>
    <property type="match status" value="1"/>
</dbReference>
<dbReference type="GO" id="GO:0003700">
    <property type="term" value="F:DNA-binding transcription factor activity"/>
    <property type="evidence" value="ECO:0007669"/>
    <property type="project" value="TreeGrafter"/>
</dbReference>
<gene>
    <name evidence="6" type="ORF">ABLV49_22090</name>
</gene>
<dbReference type="InterPro" id="IPR001647">
    <property type="entry name" value="HTH_TetR"/>
</dbReference>
<dbReference type="InterPro" id="IPR036271">
    <property type="entry name" value="Tet_transcr_reg_TetR-rel_C_sf"/>
</dbReference>
<geneLocation type="plasmid" evidence="6">
    <name>p1</name>
</geneLocation>
<protein>
    <submittedName>
        <fullName evidence="6">TetR/AcrR family transcriptional regulator</fullName>
    </submittedName>
</protein>
<evidence type="ECO:0000256" key="3">
    <source>
        <dbReference type="ARBA" id="ARBA00023163"/>
    </source>
</evidence>
<feature type="domain" description="HTH tetR-type" evidence="5">
    <location>
        <begin position="6"/>
        <end position="66"/>
    </location>
</feature>
<evidence type="ECO:0000256" key="4">
    <source>
        <dbReference type="PROSITE-ProRule" id="PRU00335"/>
    </source>
</evidence>
<dbReference type="PRINTS" id="PR00455">
    <property type="entry name" value="HTHTETR"/>
</dbReference>
<keyword evidence="2 4" id="KW-0238">DNA-binding</keyword>
<dbReference type="SUPFAM" id="SSF48498">
    <property type="entry name" value="Tetracyclin repressor-like, C-terminal domain"/>
    <property type="match status" value="1"/>
</dbReference>
<dbReference type="PANTHER" id="PTHR30055">
    <property type="entry name" value="HTH-TYPE TRANSCRIPTIONAL REGULATOR RUTR"/>
    <property type="match status" value="1"/>
</dbReference>
<dbReference type="RefSeq" id="WP_349281969.1">
    <property type="nucleotide sequence ID" value="NZ_CBCSCU010000034.1"/>
</dbReference>
<keyword evidence="3" id="KW-0804">Transcription</keyword>
<reference evidence="6" key="1">
    <citation type="submission" date="2024-05" db="EMBL/GenBank/DDBJ databases">
        <authorList>
            <person name="Bunk B."/>
            <person name="Swiderski J."/>
            <person name="Sproer C."/>
            <person name="Thiel V."/>
        </authorList>
    </citation>
    <scope>NUCLEOTIDE SEQUENCE</scope>
    <source>
        <strain evidence="6">DSM 17735</strain>
        <plasmid evidence="6">p1</plasmid>
    </source>
</reference>
<dbReference type="AlphaFoldDB" id="A0AAU7LXN6"/>
<dbReference type="Gene3D" id="1.10.357.10">
    <property type="entry name" value="Tetracycline Repressor, domain 2"/>
    <property type="match status" value="1"/>
</dbReference>
<dbReference type="PANTHER" id="PTHR30055:SF119">
    <property type="entry name" value="NALC"/>
    <property type="match status" value="1"/>
</dbReference>
<evidence type="ECO:0000256" key="2">
    <source>
        <dbReference type="ARBA" id="ARBA00023125"/>
    </source>
</evidence>
<accession>A0AAU7LXN6</accession>
<sequence length="203" mass="22861">MRAKSETRRQAILQAAAEVFQETGFERTTMSTICERLGYSKATLYNYFSSKEELFSAVVFEATEAEFQATLEALDSTVEDITLALELFGRRFLTLIYSPQVQAMRRLIVAEAGRSDLGKKSYELGPVRSEADIAQFLQQAMNAGKLRQADARVAAFHLRGLMEAEWFDRFLFQVLKEVTTEEINATVKRAVAAFMAAYGVVVR</sequence>
<name>A0AAU7LXN6_9BURK</name>